<gene>
    <name evidence="1" type="ORF">ACCO45_009788</name>
</gene>
<accession>A0ACC4DM61</accession>
<evidence type="ECO:0000313" key="1">
    <source>
        <dbReference type="EMBL" id="KAL3956942.1"/>
    </source>
</evidence>
<dbReference type="EMBL" id="JBGNUJ010000008">
    <property type="protein sequence ID" value="KAL3956942.1"/>
    <property type="molecule type" value="Genomic_DNA"/>
</dbReference>
<evidence type="ECO:0000313" key="2">
    <source>
        <dbReference type="Proteomes" id="UP001638806"/>
    </source>
</evidence>
<keyword evidence="2" id="KW-1185">Reference proteome</keyword>
<proteinExistence type="predicted"/>
<dbReference type="Proteomes" id="UP001638806">
    <property type="component" value="Unassembled WGS sequence"/>
</dbReference>
<sequence length="152" mass="16463">MRANSPLSVWLSHPAVGALMDDPPSRRPRATPTSADQWNRTSARGSPAASDKLSLAPPVLSWPCLGLSHTTGRTSGRSIVIVSSRSGSASAFTVHPSIPATTSSAGHRERALSCPLQPVRSHRERARPRRCRVEDENRAFPLHLSRPPCRGY</sequence>
<comment type="caution">
    <text evidence="1">The sequence shown here is derived from an EMBL/GenBank/DDBJ whole genome shotgun (WGS) entry which is preliminary data.</text>
</comment>
<organism evidence="1 2">
    <name type="scientific">Purpureocillium lilacinum</name>
    <name type="common">Paecilomyces lilacinus</name>
    <dbReference type="NCBI Taxonomy" id="33203"/>
    <lineage>
        <taxon>Eukaryota</taxon>
        <taxon>Fungi</taxon>
        <taxon>Dikarya</taxon>
        <taxon>Ascomycota</taxon>
        <taxon>Pezizomycotina</taxon>
        <taxon>Sordariomycetes</taxon>
        <taxon>Hypocreomycetidae</taxon>
        <taxon>Hypocreales</taxon>
        <taxon>Ophiocordycipitaceae</taxon>
        <taxon>Purpureocillium</taxon>
    </lineage>
</organism>
<protein>
    <submittedName>
        <fullName evidence="1">Uncharacterized protein</fullName>
    </submittedName>
</protein>
<reference evidence="1" key="1">
    <citation type="submission" date="2024-12" db="EMBL/GenBank/DDBJ databases">
        <title>Comparative genomics and development of molecular markers within Purpureocillium lilacinum and among Purpureocillium species.</title>
        <authorList>
            <person name="Yeh Z.-Y."/>
            <person name="Ni N.-T."/>
            <person name="Lo P.-H."/>
            <person name="Mushyakhwo K."/>
            <person name="Lin C.-F."/>
            <person name="Nai Y.-S."/>
        </authorList>
    </citation>
    <scope>NUCLEOTIDE SEQUENCE</scope>
    <source>
        <strain evidence="1">NCHU-NPUST-175</strain>
    </source>
</reference>
<name>A0ACC4DM61_PURLI</name>